<name>A0A6J4K282_9CHLR</name>
<accession>A0A6J4K282</accession>
<protein>
    <submittedName>
        <fullName evidence="1">Uncharacterized protein</fullName>
    </submittedName>
</protein>
<organism evidence="1">
    <name type="scientific">uncultured Chloroflexia bacterium</name>
    <dbReference type="NCBI Taxonomy" id="1672391"/>
    <lineage>
        <taxon>Bacteria</taxon>
        <taxon>Bacillati</taxon>
        <taxon>Chloroflexota</taxon>
        <taxon>Chloroflexia</taxon>
        <taxon>environmental samples</taxon>
    </lineage>
</organism>
<proteinExistence type="predicted"/>
<dbReference type="EMBL" id="CADCTR010001385">
    <property type="protein sequence ID" value="CAA9293692.1"/>
    <property type="molecule type" value="Genomic_DNA"/>
</dbReference>
<evidence type="ECO:0000313" key="1">
    <source>
        <dbReference type="EMBL" id="CAA9293692.1"/>
    </source>
</evidence>
<sequence length="124" mass="13660">MTELAKVVPTSLLQRTRDLAVMSEEELRRFAVAAVRDRNGAELWVLTEAHLTLHGSSGSRVSAHTLSAYCRGVAALLEDWSGENLLRPTRNAGVLWVRELEGRLKPAPQASRIPLGSLRCPSFI</sequence>
<dbReference type="AlphaFoldDB" id="A0A6J4K282"/>
<reference evidence="1" key="1">
    <citation type="submission" date="2020-02" db="EMBL/GenBank/DDBJ databases">
        <authorList>
            <person name="Meier V. D."/>
        </authorList>
    </citation>
    <scope>NUCLEOTIDE SEQUENCE</scope>
    <source>
        <strain evidence="1">AVDCRST_MAG93</strain>
    </source>
</reference>
<gene>
    <name evidence="1" type="ORF">AVDCRST_MAG93-4098</name>
</gene>